<reference evidence="2 3" key="1">
    <citation type="submission" date="2015-05" db="EMBL/GenBank/DDBJ databases">
        <title>Genome assembly of Archangium gephyra DSM 2261.</title>
        <authorList>
            <person name="Sharma G."/>
            <person name="Subramanian S."/>
        </authorList>
    </citation>
    <scope>NUCLEOTIDE SEQUENCE [LARGE SCALE GENOMIC DNA]</scope>
    <source>
        <strain evidence="2 3">DSM 2261</strain>
    </source>
</reference>
<dbReference type="AlphaFoldDB" id="A0AAC8TG43"/>
<dbReference type="EMBL" id="CP011509">
    <property type="protein sequence ID" value="AKJ04742.1"/>
    <property type="molecule type" value="Genomic_DNA"/>
</dbReference>
<gene>
    <name evidence="2" type="ORF">AA314_06368</name>
</gene>
<evidence type="ECO:0000313" key="3">
    <source>
        <dbReference type="Proteomes" id="UP000035579"/>
    </source>
</evidence>
<evidence type="ECO:0000313" key="2">
    <source>
        <dbReference type="EMBL" id="AKJ04742.1"/>
    </source>
</evidence>
<name>A0AAC8TG43_9BACT</name>
<evidence type="ECO:0000256" key="1">
    <source>
        <dbReference type="SAM" id="MobiDB-lite"/>
    </source>
</evidence>
<feature type="region of interest" description="Disordered" evidence="1">
    <location>
        <begin position="17"/>
        <end position="68"/>
    </location>
</feature>
<accession>A0AAC8TG43</accession>
<proteinExistence type="predicted"/>
<sequence>MAHVVFPLMGAGLARCSGGAPTGMRRGRGKSCRKYSGRQLGPRMGSIGLGCLRDRFHPTNRKAPDEQQ</sequence>
<dbReference type="Proteomes" id="UP000035579">
    <property type="component" value="Chromosome"/>
</dbReference>
<protein>
    <submittedName>
        <fullName evidence="2">Uncharacterized protein</fullName>
    </submittedName>
</protein>
<feature type="compositionally biased region" description="Basic and acidic residues" evidence="1">
    <location>
        <begin position="52"/>
        <end position="68"/>
    </location>
</feature>
<organism evidence="2 3">
    <name type="scientific">Archangium gephyra</name>
    <dbReference type="NCBI Taxonomy" id="48"/>
    <lineage>
        <taxon>Bacteria</taxon>
        <taxon>Pseudomonadati</taxon>
        <taxon>Myxococcota</taxon>
        <taxon>Myxococcia</taxon>
        <taxon>Myxococcales</taxon>
        <taxon>Cystobacterineae</taxon>
        <taxon>Archangiaceae</taxon>
        <taxon>Archangium</taxon>
    </lineage>
</organism>
<feature type="compositionally biased region" description="Basic residues" evidence="1">
    <location>
        <begin position="25"/>
        <end position="36"/>
    </location>
</feature>
<dbReference type="KEGG" id="age:AA314_06368"/>